<dbReference type="GeneID" id="30073677"/>
<name>W7MJE7_GIBM7</name>
<proteinExistence type="predicted"/>
<gene>
    <name evidence="1" type="ORF">FVEG_16801</name>
</gene>
<keyword evidence="2" id="KW-1185">Reference proteome</keyword>
<dbReference type="EMBL" id="DS022255">
    <property type="protein sequence ID" value="EWG51478.1"/>
    <property type="molecule type" value="Genomic_DNA"/>
</dbReference>
<dbReference type="KEGG" id="fvr:FVEG_16801"/>
<protein>
    <submittedName>
        <fullName evidence="1">Uncharacterized protein</fullName>
    </submittedName>
</protein>
<dbReference type="RefSeq" id="XP_018757669.1">
    <property type="nucleotide sequence ID" value="XM_018906036.1"/>
</dbReference>
<dbReference type="EMBL" id="CM000586">
    <property type="protein sequence ID" value="EWG51478.1"/>
    <property type="molecule type" value="Genomic_DNA"/>
</dbReference>
<dbReference type="AlphaFoldDB" id="W7MJE7"/>
<evidence type="ECO:0000313" key="2">
    <source>
        <dbReference type="Proteomes" id="UP000009096"/>
    </source>
</evidence>
<accession>W7MJE7</accession>
<sequence>MHDASRPCPFLVCHANLSETTVLHTQNLPIAVVFYHASSCSPFTRYGSWFLLSSMAHDRQNPCSLLFPSAPVYSSLPETSAGKILLKSPEVSFLSHHHRNFPFLSYATAVMSNTFHWRIHPSFHLYL</sequence>
<organism evidence="1 2">
    <name type="scientific">Gibberella moniliformis (strain M3125 / FGSC 7600)</name>
    <name type="common">Maize ear and stalk rot fungus</name>
    <name type="synonym">Fusarium verticillioides</name>
    <dbReference type="NCBI Taxonomy" id="334819"/>
    <lineage>
        <taxon>Eukaryota</taxon>
        <taxon>Fungi</taxon>
        <taxon>Dikarya</taxon>
        <taxon>Ascomycota</taxon>
        <taxon>Pezizomycotina</taxon>
        <taxon>Sordariomycetes</taxon>
        <taxon>Hypocreomycetidae</taxon>
        <taxon>Hypocreales</taxon>
        <taxon>Nectriaceae</taxon>
        <taxon>Fusarium</taxon>
        <taxon>Fusarium fujikuroi species complex</taxon>
    </lineage>
</organism>
<evidence type="ECO:0000313" key="1">
    <source>
        <dbReference type="EMBL" id="EWG51478.1"/>
    </source>
</evidence>
<dbReference type="Proteomes" id="UP000009096">
    <property type="component" value="Chromosome 9"/>
</dbReference>
<reference evidence="1 2" key="1">
    <citation type="journal article" date="2010" name="Nature">
        <title>Comparative genomics reveals mobile pathogenicity chromosomes in Fusarium.</title>
        <authorList>
            <person name="Ma L.J."/>
            <person name="van der Does H.C."/>
            <person name="Borkovich K.A."/>
            <person name="Coleman J.J."/>
            <person name="Daboussi M.J."/>
            <person name="Di Pietro A."/>
            <person name="Dufresne M."/>
            <person name="Freitag M."/>
            <person name="Grabherr M."/>
            <person name="Henrissat B."/>
            <person name="Houterman P.M."/>
            <person name="Kang S."/>
            <person name="Shim W.B."/>
            <person name="Woloshuk C."/>
            <person name="Xie X."/>
            <person name="Xu J.R."/>
            <person name="Antoniw J."/>
            <person name="Baker S.E."/>
            <person name="Bluhm B.H."/>
            <person name="Breakspear A."/>
            <person name="Brown D.W."/>
            <person name="Butchko R.A."/>
            <person name="Chapman S."/>
            <person name="Coulson R."/>
            <person name="Coutinho P.M."/>
            <person name="Danchin E.G."/>
            <person name="Diener A."/>
            <person name="Gale L.R."/>
            <person name="Gardiner D.M."/>
            <person name="Goff S."/>
            <person name="Hammond-Kosack K.E."/>
            <person name="Hilburn K."/>
            <person name="Hua-Van A."/>
            <person name="Jonkers W."/>
            <person name="Kazan K."/>
            <person name="Kodira C.D."/>
            <person name="Koehrsen M."/>
            <person name="Kumar L."/>
            <person name="Lee Y.H."/>
            <person name="Li L."/>
            <person name="Manners J.M."/>
            <person name="Miranda-Saavedra D."/>
            <person name="Mukherjee M."/>
            <person name="Park G."/>
            <person name="Park J."/>
            <person name="Park S.Y."/>
            <person name="Proctor R.H."/>
            <person name="Regev A."/>
            <person name="Ruiz-Roldan M.C."/>
            <person name="Sain D."/>
            <person name="Sakthikumar S."/>
            <person name="Sykes S."/>
            <person name="Schwartz D.C."/>
            <person name="Turgeon B.G."/>
            <person name="Wapinski I."/>
            <person name="Yoder O."/>
            <person name="Young S."/>
            <person name="Zeng Q."/>
            <person name="Zhou S."/>
            <person name="Galagan J."/>
            <person name="Cuomo C.A."/>
            <person name="Kistler H.C."/>
            <person name="Rep M."/>
        </authorList>
    </citation>
    <scope>NUCLEOTIDE SEQUENCE [LARGE SCALE GENOMIC DNA]</scope>
    <source>
        <strain evidence="2">M3125 / FGSC 7600</strain>
    </source>
</reference>
<dbReference type="VEuPathDB" id="FungiDB:FVEG_16801"/>